<evidence type="ECO:0000256" key="7">
    <source>
        <dbReference type="SAM" id="MobiDB-lite"/>
    </source>
</evidence>
<feature type="compositionally biased region" description="Basic and acidic residues" evidence="7">
    <location>
        <begin position="1"/>
        <end position="10"/>
    </location>
</feature>
<name>A0A2G8JJY0_STIJA</name>
<keyword evidence="2" id="KW-0863">Zinc-finger</keyword>
<evidence type="ECO:0000256" key="3">
    <source>
        <dbReference type="ARBA" id="ARBA00022833"/>
    </source>
</evidence>
<evidence type="ECO:0000313" key="10">
    <source>
        <dbReference type="Proteomes" id="UP000230750"/>
    </source>
</evidence>
<dbReference type="AlphaFoldDB" id="A0A2G8JJY0"/>
<sequence>MVDLEGKDSMKSMSSMGSIQSPTSTMGSPPLGSPTITASMGPSSVSSLGGTGGHFRMNSPSPMQSPTLSSMSASDDIKPVILAPSPLSIPLHPLSGSMHGGGMMPDQSPPMTPGSINFSQANTMEYTVVKDAKAFSRGSQERSNLHMSCERSCIVDKRQRTDVSTCRYQNALRWV</sequence>
<dbReference type="STRING" id="307972.A0A2G8JJY0"/>
<dbReference type="GO" id="GO:0003700">
    <property type="term" value="F:DNA-binding transcription factor activity"/>
    <property type="evidence" value="ECO:0007669"/>
    <property type="project" value="InterPro"/>
</dbReference>
<comment type="caution">
    <text evidence="9">The sequence shown here is derived from an EMBL/GenBank/DDBJ whole genome shotgun (WGS) entry which is preliminary data.</text>
</comment>
<evidence type="ECO:0000256" key="4">
    <source>
        <dbReference type="ARBA" id="ARBA00023015"/>
    </source>
</evidence>
<evidence type="ECO:0000256" key="6">
    <source>
        <dbReference type="ARBA" id="ARBA00023163"/>
    </source>
</evidence>
<evidence type="ECO:0000313" key="9">
    <source>
        <dbReference type="EMBL" id="PIK36035.1"/>
    </source>
</evidence>
<dbReference type="GO" id="GO:0043565">
    <property type="term" value="F:sequence-specific DNA binding"/>
    <property type="evidence" value="ECO:0007669"/>
    <property type="project" value="InterPro"/>
</dbReference>
<keyword evidence="1" id="KW-0479">Metal-binding</keyword>
<keyword evidence="6" id="KW-0804">Transcription</keyword>
<organism evidence="9 10">
    <name type="scientific">Stichopus japonicus</name>
    <name type="common">Sea cucumber</name>
    <dbReference type="NCBI Taxonomy" id="307972"/>
    <lineage>
        <taxon>Eukaryota</taxon>
        <taxon>Metazoa</taxon>
        <taxon>Echinodermata</taxon>
        <taxon>Eleutherozoa</taxon>
        <taxon>Echinozoa</taxon>
        <taxon>Holothuroidea</taxon>
        <taxon>Aspidochirotacea</taxon>
        <taxon>Aspidochirotida</taxon>
        <taxon>Stichopodidae</taxon>
        <taxon>Apostichopus</taxon>
    </lineage>
</organism>
<evidence type="ECO:0000259" key="8">
    <source>
        <dbReference type="Pfam" id="PF00105"/>
    </source>
</evidence>
<gene>
    <name evidence="9" type="ORF">BSL78_27134</name>
</gene>
<evidence type="ECO:0000256" key="2">
    <source>
        <dbReference type="ARBA" id="ARBA00022771"/>
    </source>
</evidence>
<feature type="region of interest" description="Disordered" evidence="7">
    <location>
        <begin position="1"/>
        <end position="72"/>
    </location>
</feature>
<dbReference type="InterPro" id="IPR001628">
    <property type="entry name" value="Znf_hrmn_rcpt"/>
</dbReference>
<dbReference type="EMBL" id="MRZV01001757">
    <property type="protein sequence ID" value="PIK36035.1"/>
    <property type="molecule type" value="Genomic_DNA"/>
</dbReference>
<reference evidence="9 10" key="1">
    <citation type="journal article" date="2017" name="PLoS Biol.">
        <title>The sea cucumber genome provides insights into morphological evolution and visceral regeneration.</title>
        <authorList>
            <person name="Zhang X."/>
            <person name="Sun L."/>
            <person name="Yuan J."/>
            <person name="Sun Y."/>
            <person name="Gao Y."/>
            <person name="Zhang L."/>
            <person name="Li S."/>
            <person name="Dai H."/>
            <person name="Hamel J.F."/>
            <person name="Liu C."/>
            <person name="Yu Y."/>
            <person name="Liu S."/>
            <person name="Lin W."/>
            <person name="Guo K."/>
            <person name="Jin S."/>
            <person name="Xu P."/>
            <person name="Storey K.B."/>
            <person name="Huan P."/>
            <person name="Zhang T."/>
            <person name="Zhou Y."/>
            <person name="Zhang J."/>
            <person name="Lin C."/>
            <person name="Li X."/>
            <person name="Xing L."/>
            <person name="Huo D."/>
            <person name="Sun M."/>
            <person name="Wang L."/>
            <person name="Mercier A."/>
            <person name="Li F."/>
            <person name="Yang H."/>
            <person name="Xiang J."/>
        </authorList>
    </citation>
    <scope>NUCLEOTIDE SEQUENCE [LARGE SCALE GENOMIC DNA]</scope>
    <source>
        <strain evidence="9">Shaxun</strain>
        <tissue evidence="9">Muscle</tissue>
    </source>
</reference>
<feature type="domain" description="Nuclear receptor" evidence="8">
    <location>
        <begin position="131"/>
        <end position="172"/>
    </location>
</feature>
<keyword evidence="3" id="KW-0862">Zinc</keyword>
<feature type="compositionally biased region" description="Polar residues" evidence="7">
    <location>
        <begin position="58"/>
        <end position="72"/>
    </location>
</feature>
<keyword evidence="4" id="KW-0805">Transcription regulation</keyword>
<evidence type="ECO:0000256" key="5">
    <source>
        <dbReference type="ARBA" id="ARBA00023125"/>
    </source>
</evidence>
<dbReference type="Pfam" id="PF00105">
    <property type="entry name" value="zf-C4"/>
    <property type="match status" value="1"/>
</dbReference>
<accession>A0A2G8JJY0</accession>
<proteinExistence type="predicted"/>
<protein>
    <recommendedName>
        <fullName evidence="8">Nuclear receptor domain-containing protein</fullName>
    </recommendedName>
</protein>
<dbReference type="GO" id="GO:0008270">
    <property type="term" value="F:zinc ion binding"/>
    <property type="evidence" value="ECO:0007669"/>
    <property type="project" value="UniProtKB-KW"/>
</dbReference>
<evidence type="ECO:0000256" key="1">
    <source>
        <dbReference type="ARBA" id="ARBA00022723"/>
    </source>
</evidence>
<dbReference type="Proteomes" id="UP000230750">
    <property type="component" value="Unassembled WGS sequence"/>
</dbReference>
<keyword evidence="10" id="KW-1185">Reference proteome</keyword>
<keyword evidence="5" id="KW-0238">DNA-binding</keyword>
<feature type="compositionally biased region" description="Low complexity" evidence="7">
    <location>
        <begin position="11"/>
        <end position="24"/>
    </location>
</feature>
<feature type="compositionally biased region" description="Polar residues" evidence="7">
    <location>
        <begin position="34"/>
        <end position="48"/>
    </location>
</feature>